<reference evidence="1 2" key="1">
    <citation type="submission" date="2010-12" db="EMBL/GenBank/DDBJ databases">
        <authorList>
            <person name="Muzny D."/>
            <person name="Qin X."/>
            <person name="Deng J."/>
            <person name="Jiang H."/>
            <person name="Liu Y."/>
            <person name="Qu J."/>
            <person name="Song X.-Z."/>
            <person name="Zhang L."/>
            <person name="Thornton R."/>
            <person name="Coyle M."/>
            <person name="Francisco L."/>
            <person name="Jackson L."/>
            <person name="Javaid M."/>
            <person name="Korchina V."/>
            <person name="Kovar C."/>
            <person name="Mata R."/>
            <person name="Mathew T."/>
            <person name="Ngo R."/>
            <person name="Nguyen L."/>
            <person name="Nguyen N."/>
            <person name="Okwuonu G."/>
            <person name="Ongeri F."/>
            <person name="Pham C."/>
            <person name="Simmons D."/>
            <person name="Wilczek-Boney K."/>
            <person name="Hale W."/>
            <person name="Jakkamsetti A."/>
            <person name="Pham P."/>
            <person name="Ruth R."/>
            <person name="San Lucas F."/>
            <person name="Warren J."/>
            <person name="Zhang J."/>
            <person name="Zhao Z."/>
            <person name="Zhou C."/>
            <person name="Zhu D."/>
            <person name="Lee S."/>
            <person name="Bess C."/>
            <person name="Blankenburg K."/>
            <person name="Forbes L."/>
            <person name="Fu Q."/>
            <person name="Gubbala S."/>
            <person name="Hirani K."/>
            <person name="Jayaseelan J.C."/>
            <person name="Lara F."/>
            <person name="Munidasa M."/>
            <person name="Palculict T."/>
            <person name="Patil S."/>
            <person name="Pu L.-L."/>
            <person name="Saada N."/>
            <person name="Tang L."/>
            <person name="Weissenberger G."/>
            <person name="Zhu Y."/>
            <person name="Hemphill L."/>
            <person name="Shang Y."/>
            <person name="Youmans B."/>
            <person name="Ayvaz T."/>
            <person name="Ross M."/>
            <person name="Santibanez J."/>
            <person name="Aqrawi P."/>
            <person name="Gross S."/>
            <person name="Joshi V."/>
            <person name="Fowler G."/>
            <person name="Nazareth L."/>
            <person name="Reid J."/>
            <person name="Worley K."/>
            <person name="Petrosino J."/>
            <person name="Highlander S."/>
            <person name="Gibbs R."/>
        </authorList>
    </citation>
    <scope>NUCLEOTIDE SEQUENCE [LARGE SCALE GENOMIC DNA]</scope>
    <source>
        <strain evidence="1 2">DSM 3986</strain>
    </source>
</reference>
<organism evidence="1 2">
    <name type="scientific">Lachnoanaerobaculum saburreum DSM 3986</name>
    <dbReference type="NCBI Taxonomy" id="887325"/>
    <lineage>
        <taxon>Bacteria</taxon>
        <taxon>Bacillati</taxon>
        <taxon>Bacillota</taxon>
        <taxon>Clostridia</taxon>
        <taxon>Lachnospirales</taxon>
        <taxon>Lachnospiraceae</taxon>
        <taxon>Lachnoanaerobaculum</taxon>
    </lineage>
</organism>
<dbReference type="Proteomes" id="UP000003434">
    <property type="component" value="Unassembled WGS sequence"/>
</dbReference>
<dbReference type="Pfam" id="PF13416">
    <property type="entry name" value="SBP_bac_8"/>
    <property type="match status" value="1"/>
</dbReference>
<gene>
    <name evidence="1" type="ORF">HMPREF0381_0494</name>
</gene>
<accession>E6LKK9</accession>
<dbReference type="AlphaFoldDB" id="E6LKK9"/>
<dbReference type="InterPro" id="IPR006059">
    <property type="entry name" value="SBP"/>
</dbReference>
<evidence type="ECO:0000313" key="1">
    <source>
        <dbReference type="EMBL" id="EFU77667.1"/>
    </source>
</evidence>
<sequence length="452" mass="48689">MPDCDNKEDFFVKKRILSAIMIGAMCTGLLSGCGGGKAASTGDSSAGNNTAAADENTLTVWCWDPAFNINAMKEAEKVYQADHPDFKLNIVETPWADIQTKLSTAGAAGDLSTLPDIFLMQDNAFAKNQISFPDAFTNLTETKAFDFTQFAPGKLAYSTINNINYGVPFDNGTVIAAYRTDILEQAGYKIDDLTDIDWDKYIEIGKDVLAKTGKPLLSCQANEADIIMIMLQSTGASLFDAEGNPNIIGNETLKKALETYKELKESGVMVLVNDWDQYITTMNAETVAGTINGCWIMGSIRAAKDQSGKWAITNLPKLAGIGEQSNYSNNGGSSWAVSGASKKKDLAVDFLAKTFAGSTKLYDSILPSGALATWLPAGNTEAYSEKVEFFGGQEVYKLLTDFASKTPKNNTGVYYYEARDAVAVAATNIIAGADVDSELKTVQDTVNFAMSK</sequence>
<dbReference type="PANTHER" id="PTHR43649:SF32">
    <property type="entry name" value="SUGAR BINDING SECRETED PROTEIN"/>
    <property type="match status" value="1"/>
</dbReference>
<evidence type="ECO:0000313" key="2">
    <source>
        <dbReference type="Proteomes" id="UP000003434"/>
    </source>
</evidence>
<dbReference type="SUPFAM" id="SSF53850">
    <property type="entry name" value="Periplasmic binding protein-like II"/>
    <property type="match status" value="1"/>
</dbReference>
<proteinExistence type="predicted"/>
<dbReference type="PROSITE" id="PS51257">
    <property type="entry name" value="PROKAR_LIPOPROTEIN"/>
    <property type="match status" value="1"/>
</dbReference>
<dbReference type="HOGENOM" id="CLU_031285_2_4_9"/>
<dbReference type="Gene3D" id="3.40.190.10">
    <property type="entry name" value="Periplasmic binding protein-like II"/>
    <property type="match status" value="1"/>
</dbReference>
<dbReference type="InterPro" id="IPR050490">
    <property type="entry name" value="Bact_solute-bd_prot1"/>
</dbReference>
<protein>
    <submittedName>
        <fullName evidence="1">ABC transporter, solute-binding protein</fullName>
    </submittedName>
</protein>
<dbReference type="PANTHER" id="PTHR43649">
    <property type="entry name" value="ARABINOSE-BINDING PROTEIN-RELATED"/>
    <property type="match status" value="1"/>
</dbReference>
<dbReference type="eggNOG" id="COG1653">
    <property type="taxonomic scope" value="Bacteria"/>
</dbReference>
<name>E6LKK9_9FIRM</name>
<dbReference type="EMBL" id="AEPW01000009">
    <property type="protein sequence ID" value="EFU77667.1"/>
    <property type="molecule type" value="Genomic_DNA"/>
</dbReference>
<comment type="caution">
    <text evidence="1">The sequence shown here is derived from an EMBL/GenBank/DDBJ whole genome shotgun (WGS) entry which is preliminary data.</text>
</comment>